<dbReference type="Gene3D" id="3.40.190.290">
    <property type="match status" value="1"/>
</dbReference>
<proteinExistence type="inferred from homology"/>
<protein>
    <submittedName>
        <fullName evidence="6">DNA-binding transcriptional LysR family regulator</fullName>
    </submittedName>
</protein>
<dbReference type="SUPFAM" id="SSF53850">
    <property type="entry name" value="Periplasmic binding protein-like II"/>
    <property type="match status" value="1"/>
</dbReference>
<dbReference type="Proteomes" id="UP000241639">
    <property type="component" value="Unassembled WGS sequence"/>
</dbReference>
<keyword evidence="4" id="KW-0804">Transcription</keyword>
<evidence type="ECO:0000313" key="6">
    <source>
        <dbReference type="EMBL" id="PTM59050.1"/>
    </source>
</evidence>
<evidence type="ECO:0000256" key="3">
    <source>
        <dbReference type="ARBA" id="ARBA00023125"/>
    </source>
</evidence>
<dbReference type="InterPro" id="IPR005119">
    <property type="entry name" value="LysR_subst-bd"/>
</dbReference>
<dbReference type="InterPro" id="IPR036388">
    <property type="entry name" value="WH-like_DNA-bd_sf"/>
</dbReference>
<dbReference type="PANTHER" id="PTHR30126">
    <property type="entry name" value="HTH-TYPE TRANSCRIPTIONAL REGULATOR"/>
    <property type="match status" value="1"/>
</dbReference>
<name>A0A2T4ZAZ2_9BACL</name>
<dbReference type="InterPro" id="IPR000847">
    <property type="entry name" value="LysR_HTH_N"/>
</dbReference>
<comment type="similarity">
    <text evidence="1">Belongs to the LysR transcriptional regulatory family.</text>
</comment>
<dbReference type="GO" id="GO:0003700">
    <property type="term" value="F:DNA-binding transcription factor activity"/>
    <property type="evidence" value="ECO:0007669"/>
    <property type="project" value="InterPro"/>
</dbReference>
<keyword evidence="2" id="KW-0805">Transcription regulation</keyword>
<evidence type="ECO:0000256" key="1">
    <source>
        <dbReference type="ARBA" id="ARBA00009437"/>
    </source>
</evidence>
<dbReference type="Gene3D" id="1.10.10.10">
    <property type="entry name" value="Winged helix-like DNA-binding domain superfamily/Winged helix DNA-binding domain"/>
    <property type="match status" value="1"/>
</dbReference>
<dbReference type="OrthoDB" id="107670at2"/>
<evidence type="ECO:0000256" key="2">
    <source>
        <dbReference type="ARBA" id="ARBA00023015"/>
    </source>
</evidence>
<evidence type="ECO:0000256" key="4">
    <source>
        <dbReference type="ARBA" id="ARBA00023163"/>
    </source>
</evidence>
<dbReference type="GO" id="GO:0000976">
    <property type="term" value="F:transcription cis-regulatory region binding"/>
    <property type="evidence" value="ECO:0007669"/>
    <property type="project" value="TreeGrafter"/>
</dbReference>
<dbReference type="SUPFAM" id="SSF46785">
    <property type="entry name" value="Winged helix' DNA-binding domain"/>
    <property type="match status" value="1"/>
</dbReference>
<dbReference type="Pfam" id="PF00126">
    <property type="entry name" value="HTH_1"/>
    <property type="match status" value="1"/>
</dbReference>
<dbReference type="EMBL" id="PZZP01000001">
    <property type="protein sequence ID" value="PTM59050.1"/>
    <property type="molecule type" value="Genomic_DNA"/>
</dbReference>
<dbReference type="Pfam" id="PF03466">
    <property type="entry name" value="LysR_substrate"/>
    <property type="match status" value="1"/>
</dbReference>
<dbReference type="CDD" id="cd05466">
    <property type="entry name" value="PBP2_LTTR_substrate"/>
    <property type="match status" value="1"/>
</dbReference>
<dbReference type="InterPro" id="IPR036390">
    <property type="entry name" value="WH_DNA-bd_sf"/>
</dbReference>
<comment type="caution">
    <text evidence="6">The sequence shown here is derived from an EMBL/GenBank/DDBJ whole genome shotgun (WGS) entry which is preliminary data.</text>
</comment>
<accession>A0A2T4ZAZ2</accession>
<organism evidence="6 7">
    <name type="scientific">Desmospora activa DSM 45169</name>
    <dbReference type="NCBI Taxonomy" id="1121389"/>
    <lineage>
        <taxon>Bacteria</taxon>
        <taxon>Bacillati</taxon>
        <taxon>Bacillota</taxon>
        <taxon>Bacilli</taxon>
        <taxon>Bacillales</taxon>
        <taxon>Thermoactinomycetaceae</taxon>
        <taxon>Desmospora</taxon>
    </lineage>
</organism>
<dbReference type="RefSeq" id="WP_107725776.1">
    <property type="nucleotide sequence ID" value="NZ_PZZP01000001.1"/>
</dbReference>
<dbReference type="AlphaFoldDB" id="A0A2T4ZAZ2"/>
<keyword evidence="7" id="KW-1185">Reference proteome</keyword>
<dbReference type="PROSITE" id="PS50931">
    <property type="entry name" value="HTH_LYSR"/>
    <property type="match status" value="1"/>
</dbReference>
<feature type="domain" description="HTH lysR-type" evidence="5">
    <location>
        <begin position="1"/>
        <end position="58"/>
    </location>
</feature>
<dbReference type="PANTHER" id="PTHR30126:SF78">
    <property type="entry name" value="HTH LYSR-TYPE DOMAIN-CONTAINING PROTEIN"/>
    <property type="match status" value="1"/>
</dbReference>
<reference evidence="6 7" key="1">
    <citation type="submission" date="2018-04" db="EMBL/GenBank/DDBJ databases">
        <title>Genomic Encyclopedia of Archaeal and Bacterial Type Strains, Phase II (KMG-II): from individual species to whole genera.</title>
        <authorList>
            <person name="Goeker M."/>
        </authorList>
    </citation>
    <scope>NUCLEOTIDE SEQUENCE [LARGE SCALE GENOMIC DNA]</scope>
    <source>
        <strain evidence="6 7">DSM 45169</strain>
    </source>
</reference>
<sequence>MNDQDWRILTTLYKEKNITKTAEKLCISQPALTYRLRQMENEFNITIAYRGRRGVEFTAEGEYLVKYAQEMLLQLRNTKEQMWNMDTKVQGILRLGVSSIFARYKLPLLLKHFRQQYPDVEIKVSTGWSEEVMTMVYKQDVHIGIIRGEYKWPDQKYLLMEEPLYVVSKEAIELEELPRSSRINYQTDSTLRTIIDHWWMEHYLQPSSITMEVDKMETCKEMVLHGLGYAILPGIFFDDSEELCKIPLIAKDGGAILRKTWMIYRKDSLKISAIRAFVAFMKEKKEAP</sequence>
<keyword evidence="3 6" id="KW-0238">DNA-binding</keyword>
<evidence type="ECO:0000259" key="5">
    <source>
        <dbReference type="PROSITE" id="PS50931"/>
    </source>
</evidence>
<evidence type="ECO:0000313" key="7">
    <source>
        <dbReference type="Proteomes" id="UP000241639"/>
    </source>
</evidence>
<gene>
    <name evidence="6" type="ORF">C8J48_1650</name>
</gene>